<keyword evidence="6" id="KW-1185">Reference proteome</keyword>
<dbReference type="RefSeq" id="WP_133333507.1">
    <property type="nucleotide sequence ID" value="NZ_JAVGVR010000001.1"/>
</dbReference>
<accession>A0A4R5VVA8</accession>
<dbReference type="InterPro" id="IPR036291">
    <property type="entry name" value="NAD(P)-bd_dom_sf"/>
</dbReference>
<dbReference type="PANTHER" id="PTHR42879">
    <property type="entry name" value="3-OXOACYL-(ACYL-CARRIER-PROTEIN) REDUCTASE"/>
    <property type="match status" value="1"/>
</dbReference>
<dbReference type="EC" id="1.1.1.100" evidence="3"/>
<sequence>MILKDKIILVTGASRGIGAAVAKKAASEGAFVIVNYLRNEQLAGQVVSEIEANGGQAAPLQADVRDEVQVEEMINQIIDSFGGIDVVVNNALNHYTFNPKTRKTAWELEWADYDQQIAGSLQGAFHICKAAMPYMKQQMSGRIINIVSNLIDFPVVPYHDYSTAKMALLGYTRNLAKELGAFGITVNAVSPGLTYPTDSSSETKEDVREMIIGLTPMHRLAMPEDIAGAVLFLASDWASFITGQCINVDGGLVMN</sequence>
<protein>
    <submittedName>
        <fullName evidence="4">3-oxoacyl-ACP reductase</fullName>
        <ecNumber evidence="3">1.1.1.100</ecNumber>
    </submittedName>
</protein>
<dbReference type="InterPro" id="IPR002347">
    <property type="entry name" value="SDR_fam"/>
</dbReference>
<reference evidence="4 5" key="1">
    <citation type="submission" date="2019-03" db="EMBL/GenBank/DDBJ databases">
        <title>Bacillus niacini sp. nov. a Nicotinate-Metabolizing Mesophile Isolated from Soil.</title>
        <authorList>
            <person name="Zhang G."/>
        </authorList>
    </citation>
    <scope>NUCLEOTIDE SEQUENCE [LARGE SCALE GENOMIC DNA]</scope>
    <source>
        <strain evidence="4 5">WN066</strain>
    </source>
</reference>
<evidence type="ECO:0000313" key="6">
    <source>
        <dbReference type="Proteomes" id="UP001178888"/>
    </source>
</evidence>
<gene>
    <name evidence="4" type="ORF">E2K98_06840</name>
    <name evidence="3" type="ORF">RCG21_13745</name>
</gene>
<reference evidence="3" key="2">
    <citation type="submission" date="2023-08" db="EMBL/GenBank/DDBJ databases">
        <title>Nitrogen cycling bacteria in agricultural field soils.</title>
        <authorList>
            <person name="Jang J."/>
        </authorList>
    </citation>
    <scope>NUCLEOTIDE SEQUENCE</scope>
    <source>
        <strain evidence="3">PS3-36</strain>
    </source>
</reference>
<dbReference type="SUPFAM" id="SSF51735">
    <property type="entry name" value="NAD(P)-binding Rossmann-fold domains"/>
    <property type="match status" value="1"/>
</dbReference>
<evidence type="ECO:0000313" key="3">
    <source>
        <dbReference type="EMBL" id="MDQ6597408.1"/>
    </source>
</evidence>
<dbReference type="EMBL" id="JAVGVR010000001">
    <property type="protein sequence ID" value="MDQ6597408.1"/>
    <property type="molecule type" value="Genomic_DNA"/>
</dbReference>
<proteinExistence type="inferred from homology"/>
<dbReference type="PANTHER" id="PTHR42879:SF2">
    <property type="entry name" value="3-OXOACYL-[ACYL-CARRIER-PROTEIN] REDUCTASE FABG"/>
    <property type="match status" value="1"/>
</dbReference>
<evidence type="ECO:0000313" key="5">
    <source>
        <dbReference type="Proteomes" id="UP000295132"/>
    </source>
</evidence>
<dbReference type="Gene3D" id="3.40.50.720">
    <property type="entry name" value="NAD(P)-binding Rossmann-like Domain"/>
    <property type="match status" value="1"/>
</dbReference>
<dbReference type="Proteomes" id="UP001178888">
    <property type="component" value="Unassembled WGS sequence"/>
</dbReference>
<evidence type="ECO:0000256" key="2">
    <source>
        <dbReference type="ARBA" id="ARBA00023002"/>
    </source>
</evidence>
<dbReference type="PROSITE" id="PS00061">
    <property type="entry name" value="ADH_SHORT"/>
    <property type="match status" value="1"/>
</dbReference>
<comment type="similarity">
    <text evidence="1">Belongs to the short-chain dehydrogenases/reductases (SDR) family.</text>
</comment>
<dbReference type="FunFam" id="3.40.50.720:FF:000084">
    <property type="entry name" value="Short-chain dehydrogenase reductase"/>
    <property type="match status" value="1"/>
</dbReference>
<dbReference type="GO" id="GO:0004316">
    <property type="term" value="F:3-oxoacyl-[acyl-carrier-protein] reductase (NADPH) activity"/>
    <property type="evidence" value="ECO:0007669"/>
    <property type="project" value="UniProtKB-EC"/>
</dbReference>
<organism evidence="4 5">
    <name type="scientific">Bacillus salipaludis</name>
    <dbReference type="NCBI Taxonomy" id="2547811"/>
    <lineage>
        <taxon>Bacteria</taxon>
        <taxon>Bacillati</taxon>
        <taxon>Bacillota</taxon>
        <taxon>Bacilli</taxon>
        <taxon>Bacillales</taxon>
        <taxon>Bacillaceae</taxon>
        <taxon>Bacillus</taxon>
    </lineage>
</organism>
<dbReference type="Proteomes" id="UP000295132">
    <property type="component" value="Unassembled WGS sequence"/>
</dbReference>
<comment type="caution">
    <text evidence="4">The sequence shown here is derived from an EMBL/GenBank/DDBJ whole genome shotgun (WGS) entry which is preliminary data.</text>
</comment>
<dbReference type="PRINTS" id="PR00080">
    <property type="entry name" value="SDRFAMILY"/>
</dbReference>
<dbReference type="AlphaFoldDB" id="A0A4R5VVA8"/>
<dbReference type="EMBL" id="SMYO01000003">
    <property type="protein sequence ID" value="TDK63164.1"/>
    <property type="molecule type" value="Genomic_DNA"/>
</dbReference>
<dbReference type="InterPro" id="IPR020904">
    <property type="entry name" value="Sc_DH/Rdtase_CS"/>
</dbReference>
<dbReference type="PRINTS" id="PR00081">
    <property type="entry name" value="GDHRDH"/>
</dbReference>
<dbReference type="InterPro" id="IPR050259">
    <property type="entry name" value="SDR"/>
</dbReference>
<name>A0A4R5VVA8_9BACI</name>
<evidence type="ECO:0000256" key="1">
    <source>
        <dbReference type="ARBA" id="ARBA00006484"/>
    </source>
</evidence>
<evidence type="ECO:0000313" key="4">
    <source>
        <dbReference type="EMBL" id="TDK63164.1"/>
    </source>
</evidence>
<keyword evidence="2 3" id="KW-0560">Oxidoreductase</keyword>
<dbReference type="Pfam" id="PF13561">
    <property type="entry name" value="adh_short_C2"/>
    <property type="match status" value="1"/>
</dbReference>
<dbReference type="NCBIfam" id="NF006393">
    <property type="entry name" value="PRK08642.1"/>
    <property type="match status" value="1"/>
</dbReference>
<dbReference type="GO" id="GO:0008206">
    <property type="term" value="P:bile acid metabolic process"/>
    <property type="evidence" value="ECO:0007669"/>
    <property type="project" value="UniProtKB-ARBA"/>
</dbReference>